<reference evidence="6 7" key="1">
    <citation type="submission" date="2017-05" db="EMBL/GenBank/DDBJ databases">
        <authorList>
            <person name="Varghese N."/>
            <person name="Submissions S."/>
        </authorList>
    </citation>
    <scope>NUCLEOTIDE SEQUENCE [LARGE SCALE GENOMIC DNA]</scope>
    <source>
        <strain evidence="6 7">DSM 16304</strain>
    </source>
</reference>
<evidence type="ECO:0000313" key="7">
    <source>
        <dbReference type="Proteomes" id="UP000317315"/>
    </source>
</evidence>
<name>A0A521CQZ1_9BACT</name>
<keyword evidence="1" id="KW-1188">Viral release from host cell</keyword>
<dbReference type="GO" id="GO:0006508">
    <property type="term" value="P:proteolysis"/>
    <property type="evidence" value="ECO:0007669"/>
    <property type="project" value="UniProtKB-KW"/>
</dbReference>
<dbReference type="OrthoDB" id="1550983at2"/>
<evidence type="ECO:0000256" key="3">
    <source>
        <dbReference type="ARBA" id="ARBA00022801"/>
    </source>
</evidence>
<evidence type="ECO:0000256" key="1">
    <source>
        <dbReference type="ARBA" id="ARBA00022612"/>
    </source>
</evidence>
<accession>A0A521CQZ1</accession>
<dbReference type="Proteomes" id="UP000317315">
    <property type="component" value="Unassembled WGS sequence"/>
</dbReference>
<feature type="region of interest" description="Disordered" evidence="4">
    <location>
        <begin position="307"/>
        <end position="328"/>
    </location>
</feature>
<evidence type="ECO:0000256" key="4">
    <source>
        <dbReference type="SAM" id="MobiDB-lite"/>
    </source>
</evidence>
<dbReference type="RefSeq" id="WP_142935689.1">
    <property type="nucleotide sequence ID" value="NZ_FXTM01000014.1"/>
</dbReference>
<dbReference type="GO" id="GO:0008233">
    <property type="term" value="F:peptidase activity"/>
    <property type="evidence" value="ECO:0007669"/>
    <property type="project" value="UniProtKB-KW"/>
</dbReference>
<dbReference type="NCBIfam" id="NF045541">
    <property type="entry name" value="scaf_prot_MCP2"/>
    <property type="match status" value="1"/>
</dbReference>
<dbReference type="EMBL" id="FXTM01000014">
    <property type="protein sequence ID" value="SMO61862.1"/>
    <property type="molecule type" value="Genomic_DNA"/>
</dbReference>
<protein>
    <submittedName>
        <fullName evidence="6">Phage prohead protease, HK97 family</fullName>
    </submittedName>
</protein>
<dbReference type="Pfam" id="PF25209">
    <property type="entry name" value="Phage_capsid_4"/>
    <property type="match status" value="1"/>
</dbReference>
<dbReference type="InterPro" id="IPR054613">
    <property type="entry name" value="Peptidase_S78_dom"/>
</dbReference>
<evidence type="ECO:0000313" key="6">
    <source>
        <dbReference type="EMBL" id="SMO61862.1"/>
    </source>
</evidence>
<keyword evidence="7" id="KW-1185">Reference proteome</keyword>
<sequence length="746" mass="84602">MGVKLNRKGYNHAKKLIEEGKVNKTSDWSFSTEDENKLLGDDNWDEYSKWFLAVDDSEDKETKAHYKFPYGKNGKVYRRGLIAAKQRASQHGYTEIENAADRLLKMIDGDDERSSQTEKREVPSTGALVRRNFKVEVRGIVDEENKIVELSFSSETPVDRWWGKEILLHDRDAVDLTPLMSAGSVLRNHDADQPVAVPLEVWIDEKEKKGRARIQFKNTELSQKTWEEVKEGLIRGVSVGYVVDEWLYLDEKETWKRFEGPAYVAKRWKVLEISLTPIPADPSVGVGRNTETNEKEVDMPEEAVKDQIEKRDGVQTPQGEEKSITPEEIAAQERKRAAEILTLCKMHGLEERAQDWIEKGLSVEQVKDEILKELSQRRTAVGASIQVVKEEREKFREAAVDAILMRAGRKIEKPAEGSRELMSYRLEDLAKEALKRSGERVTGSRTQIIRRAMSTSDFKIVLMDAVNKTLLQDYRDIPTTYQKFTRKASASDFKTLHRIRVGSLPSLKLVKEGVEYRNVTLGEEGESYAIGKYGARFGITLETIINDDLDVFSRIPAQLARSAKRTVEETVYALILQNPKMSDGKPVFDSSHNNLGTAGPIGLDTLKEARTKFRTQKDVDGHYINVMPEFLLVPPTLFTEAQMWMKDTTLPGGTNEQRNPFANFAQVIESPYLLQAGDVEGSETAWYLFASPNSIDTIEVAFLDGKDTPEITTNESFDNDVLEFKVRLFFGAAFIDYRGAFKNPGA</sequence>
<organism evidence="6 7">
    <name type="scientific">Balnearium lithotrophicum</name>
    <dbReference type="NCBI Taxonomy" id="223788"/>
    <lineage>
        <taxon>Bacteria</taxon>
        <taxon>Pseudomonadati</taxon>
        <taxon>Aquificota</taxon>
        <taxon>Aquificia</taxon>
        <taxon>Desulfurobacteriales</taxon>
        <taxon>Desulfurobacteriaceae</taxon>
        <taxon>Balnearium</taxon>
    </lineage>
</organism>
<evidence type="ECO:0000259" key="5">
    <source>
        <dbReference type="Pfam" id="PF04586"/>
    </source>
</evidence>
<gene>
    <name evidence="6" type="ORF">SAMN06269117_11456</name>
</gene>
<keyword evidence="2 6" id="KW-0645">Protease</keyword>
<keyword evidence="3" id="KW-0378">Hydrolase</keyword>
<proteinExistence type="predicted"/>
<dbReference type="AlphaFoldDB" id="A0A521CQZ1"/>
<dbReference type="Pfam" id="PF04586">
    <property type="entry name" value="Peptidase_S78"/>
    <property type="match status" value="1"/>
</dbReference>
<evidence type="ECO:0000256" key="2">
    <source>
        <dbReference type="ARBA" id="ARBA00022670"/>
    </source>
</evidence>
<feature type="domain" description="Prohead serine protease" evidence="5">
    <location>
        <begin position="185"/>
        <end position="286"/>
    </location>
</feature>